<evidence type="ECO:0000313" key="1">
    <source>
        <dbReference type="EMBL" id="KZV15636.1"/>
    </source>
</evidence>
<reference evidence="1 2" key="1">
    <citation type="journal article" date="2015" name="Proc. Natl. Acad. Sci. U.S.A.">
        <title>The resurrection genome of Boea hygrometrica: A blueprint for survival of dehydration.</title>
        <authorList>
            <person name="Xiao L."/>
            <person name="Yang G."/>
            <person name="Zhang L."/>
            <person name="Yang X."/>
            <person name="Zhao S."/>
            <person name="Ji Z."/>
            <person name="Zhou Q."/>
            <person name="Hu M."/>
            <person name="Wang Y."/>
            <person name="Chen M."/>
            <person name="Xu Y."/>
            <person name="Jin H."/>
            <person name="Xiao X."/>
            <person name="Hu G."/>
            <person name="Bao F."/>
            <person name="Hu Y."/>
            <person name="Wan P."/>
            <person name="Li L."/>
            <person name="Deng X."/>
            <person name="Kuang T."/>
            <person name="Xiang C."/>
            <person name="Zhu J.K."/>
            <person name="Oliver M.J."/>
            <person name="He Y."/>
        </authorList>
    </citation>
    <scope>NUCLEOTIDE SEQUENCE [LARGE SCALE GENOMIC DNA]</scope>
    <source>
        <strain evidence="2">cv. XS01</strain>
    </source>
</reference>
<proteinExistence type="predicted"/>
<dbReference type="EMBL" id="KV019680">
    <property type="protein sequence ID" value="KZV15636.1"/>
    <property type="molecule type" value="Genomic_DNA"/>
</dbReference>
<organism evidence="1 2">
    <name type="scientific">Dorcoceras hygrometricum</name>
    <dbReference type="NCBI Taxonomy" id="472368"/>
    <lineage>
        <taxon>Eukaryota</taxon>
        <taxon>Viridiplantae</taxon>
        <taxon>Streptophyta</taxon>
        <taxon>Embryophyta</taxon>
        <taxon>Tracheophyta</taxon>
        <taxon>Spermatophyta</taxon>
        <taxon>Magnoliopsida</taxon>
        <taxon>eudicotyledons</taxon>
        <taxon>Gunneridae</taxon>
        <taxon>Pentapetalae</taxon>
        <taxon>asterids</taxon>
        <taxon>lamiids</taxon>
        <taxon>Lamiales</taxon>
        <taxon>Gesneriaceae</taxon>
        <taxon>Didymocarpoideae</taxon>
        <taxon>Trichosporeae</taxon>
        <taxon>Loxocarpinae</taxon>
        <taxon>Dorcoceras</taxon>
    </lineage>
</organism>
<accession>A0A2Z7A2B0</accession>
<protein>
    <submittedName>
        <fullName evidence="1">Uncharacterized protein</fullName>
    </submittedName>
</protein>
<keyword evidence="2" id="KW-1185">Reference proteome</keyword>
<name>A0A2Z7A2B0_9LAMI</name>
<evidence type="ECO:0000313" key="2">
    <source>
        <dbReference type="Proteomes" id="UP000250235"/>
    </source>
</evidence>
<gene>
    <name evidence="1" type="ORF">F511_38015</name>
</gene>
<dbReference type="AlphaFoldDB" id="A0A2Z7A2B0"/>
<dbReference type="Proteomes" id="UP000250235">
    <property type="component" value="Unassembled WGS sequence"/>
</dbReference>
<sequence length="244" mass="27218">MQADEEIIFPVVDLIDDLPPPTVGFLVKLVGARRLDANKATTQQPQRDLGVKPQYGEQQIQQRKAVDKYADAMQEIEQRAYIARHIIHAQPIAVTKLNICTLTSGLCLAHAVCHNESPSNADPPPAKPIQATAEGLQLRTTAAGSYDSTSARSTFQSPRKALTNLKDYTREMSLRSSSNSSTAYEKGMRRNALARAVQRYHSRSRRSYLPTEIETKKVMSSRELDGDELNERLCLSWTPDSIVH</sequence>